<feature type="transmembrane region" description="Helical" evidence="6">
    <location>
        <begin position="205"/>
        <end position="230"/>
    </location>
</feature>
<dbReference type="Pfam" id="PF09335">
    <property type="entry name" value="VTT_dom"/>
    <property type="match status" value="1"/>
</dbReference>
<feature type="domain" description="VTT" evidence="7">
    <location>
        <begin position="62"/>
        <end position="178"/>
    </location>
</feature>
<comment type="subcellular location">
    <subcellularLocation>
        <location evidence="1">Cell membrane</location>
        <topology evidence="1">Multi-pass membrane protein</topology>
    </subcellularLocation>
</comment>
<sequence length="243" mass="26772">MQLSSKIFPVIVFLLVAAASLTLLIFPELVYEILIWVIKSFQAGGLPLLFLMMIIQALAIPIPSELVLIAGGLAFGLLFGWLVGALGSIIAALVGFGISRWGGRSLAIRIVGEKGIKFADNWFNRWGAWAVLLGRFAPFIPFDAISYSAGLTKMKLRDFMLPTVIGTFPRAFFYAFLGGFFGVTFDDLIKHYEEFGEIPAELQGALSTFNLVLLAAVAVMVAILIVYWFVTRRYTAEMETKSI</sequence>
<evidence type="ECO:0000259" key="7">
    <source>
        <dbReference type="Pfam" id="PF09335"/>
    </source>
</evidence>
<evidence type="ECO:0000256" key="2">
    <source>
        <dbReference type="ARBA" id="ARBA00022475"/>
    </source>
</evidence>
<accession>W8RW54</accession>
<organism evidence="8">
    <name type="scientific">uncultured miscellaneous Crenarchaeota group</name>
    <dbReference type="NCBI Taxonomy" id="1368239"/>
    <lineage>
        <taxon>Archaea</taxon>
        <taxon>Candidatus Bathyarchaeota</taxon>
        <taxon>environmental samples</taxon>
    </lineage>
</organism>
<evidence type="ECO:0000256" key="6">
    <source>
        <dbReference type="SAM" id="Phobius"/>
    </source>
</evidence>
<keyword evidence="3 6" id="KW-0812">Transmembrane</keyword>
<protein>
    <recommendedName>
        <fullName evidence="7">VTT domain-containing protein</fullName>
    </recommendedName>
</protein>
<feature type="transmembrane region" description="Helical" evidence="6">
    <location>
        <begin position="159"/>
        <end position="185"/>
    </location>
</feature>
<dbReference type="GO" id="GO:0005886">
    <property type="term" value="C:plasma membrane"/>
    <property type="evidence" value="ECO:0007669"/>
    <property type="project" value="UniProtKB-SubCell"/>
</dbReference>
<keyword evidence="5 6" id="KW-0472">Membrane</keyword>
<evidence type="ECO:0000256" key="4">
    <source>
        <dbReference type="ARBA" id="ARBA00022989"/>
    </source>
</evidence>
<dbReference type="PANTHER" id="PTHR12677">
    <property type="entry name" value="GOLGI APPARATUS MEMBRANE PROTEIN TVP38-RELATED"/>
    <property type="match status" value="1"/>
</dbReference>
<keyword evidence="2" id="KW-1003">Cell membrane</keyword>
<name>W8RW54_9ARCH</name>
<dbReference type="AlphaFoldDB" id="W8RW54"/>
<proteinExistence type="predicted"/>
<dbReference type="InterPro" id="IPR015414">
    <property type="entry name" value="TMEM64"/>
</dbReference>
<evidence type="ECO:0000256" key="1">
    <source>
        <dbReference type="ARBA" id="ARBA00004651"/>
    </source>
</evidence>
<evidence type="ECO:0000313" key="8">
    <source>
        <dbReference type="EMBL" id="AHM02013.1"/>
    </source>
</evidence>
<dbReference type="EMBL" id="KF439060">
    <property type="protein sequence ID" value="AHM02013.1"/>
    <property type="molecule type" value="Genomic_DNA"/>
</dbReference>
<evidence type="ECO:0000256" key="3">
    <source>
        <dbReference type="ARBA" id="ARBA00022692"/>
    </source>
</evidence>
<feature type="transmembrane region" description="Helical" evidence="6">
    <location>
        <begin position="66"/>
        <end position="96"/>
    </location>
</feature>
<evidence type="ECO:0000256" key="5">
    <source>
        <dbReference type="ARBA" id="ARBA00023136"/>
    </source>
</evidence>
<feature type="transmembrane region" description="Helical" evidence="6">
    <location>
        <begin position="7"/>
        <end position="27"/>
    </location>
</feature>
<reference evidence="8" key="1">
    <citation type="journal article" date="2014" name="ISME J.">
        <title>Genetic and functional properties of uncultivated MCG archaea assessed by metagenome and gene expression analyses.</title>
        <authorList>
            <person name="Meng J."/>
            <person name="Xu J."/>
            <person name="Qin D."/>
            <person name="He Y."/>
            <person name="Xiao X."/>
            <person name="Wang F."/>
        </authorList>
    </citation>
    <scope>NUCLEOTIDE SEQUENCE</scope>
</reference>
<feature type="transmembrane region" description="Helical" evidence="6">
    <location>
        <begin position="126"/>
        <end position="147"/>
    </location>
</feature>
<keyword evidence="4 6" id="KW-1133">Transmembrane helix</keyword>
<dbReference type="PANTHER" id="PTHR12677:SF59">
    <property type="entry name" value="GOLGI APPARATUS MEMBRANE PROTEIN TVP38-RELATED"/>
    <property type="match status" value="1"/>
</dbReference>
<dbReference type="InterPro" id="IPR032816">
    <property type="entry name" value="VTT_dom"/>
</dbReference>